<keyword evidence="2" id="KW-1185">Reference proteome</keyword>
<comment type="caution">
    <text evidence="1">The sequence shown here is derived from an EMBL/GenBank/DDBJ whole genome shotgun (WGS) entry which is preliminary data.</text>
</comment>
<proteinExistence type="predicted"/>
<accession>A0ABD5YT37</accession>
<dbReference type="GeneID" id="76202136"/>
<evidence type="ECO:0000313" key="2">
    <source>
        <dbReference type="Proteomes" id="UP001596417"/>
    </source>
</evidence>
<dbReference type="Proteomes" id="UP001596417">
    <property type="component" value="Unassembled WGS sequence"/>
</dbReference>
<reference evidence="1 2" key="1">
    <citation type="journal article" date="2019" name="Int. J. Syst. Evol. Microbiol.">
        <title>The Global Catalogue of Microorganisms (GCM) 10K type strain sequencing project: providing services to taxonomists for standard genome sequencing and annotation.</title>
        <authorList>
            <consortium name="The Broad Institute Genomics Platform"/>
            <consortium name="The Broad Institute Genome Sequencing Center for Infectious Disease"/>
            <person name="Wu L."/>
            <person name="Ma J."/>
        </authorList>
    </citation>
    <scope>NUCLEOTIDE SEQUENCE [LARGE SCALE GENOMIC DNA]</scope>
    <source>
        <strain evidence="1 2">RDMS1</strain>
    </source>
</reference>
<dbReference type="RefSeq" id="WP_264556429.1">
    <property type="nucleotide sequence ID" value="NZ_CP109980.1"/>
</dbReference>
<gene>
    <name evidence="1" type="ORF">ACFQL7_23335</name>
</gene>
<organism evidence="1 2">
    <name type="scientific">Halocatena marina</name>
    <dbReference type="NCBI Taxonomy" id="2934937"/>
    <lineage>
        <taxon>Archaea</taxon>
        <taxon>Methanobacteriati</taxon>
        <taxon>Methanobacteriota</taxon>
        <taxon>Stenosarchaea group</taxon>
        <taxon>Halobacteria</taxon>
        <taxon>Halobacteriales</taxon>
        <taxon>Natronomonadaceae</taxon>
        <taxon>Halocatena</taxon>
    </lineage>
</organism>
<dbReference type="EMBL" id="JBHTAX010000004">
    <property type="protein sequence ID" value="MFC7192456.1"/>
    <property type="molecule type" value="Genomic_DNA"/>
</dbReference>
<dbReference type="AlphaFoldDB" id="A0ABD5YT37"/>
<evidence type="ECO:0000313" key="1">
    <source>
        <dbReference type="EMBL" id="MFC7192456.1"/>
    </source>
</evidence>
<protein>
    <submittedName>
        <fullName evidence="1">Uncharacterized protein</fullName>
    </submittedName>
</protein>
<sequence>MPGAPSNETEDASASLFRDSMFDVSGKAWIHSLEISVATATDSGRFLYRGTLDLDIATGHDTHWAPEILYHDKTDNLDAIYFFVVP</sequence>
<name>A0ABD5YT37_9EURY</name>